<evidence type="ECO:0000259" key="5">
    <source>
        <dbReference type="PROSITE" id="PS51118"/>
    </source>
</evidence>
<gene>
    <name evidence="6" type="ORF">F8566_03645</name>
</gene>
<dbReference type="InterPro" id="IPR002577">
    <property type="entry name" value="HTH_HxlR"/>
</dbReference>
<dbReference type="SUPFAM" id="SSF46785">
    <property type="entry name" value="Winged helix' DNA-binding domain"/>
    <property type="match status" value="1"/>
</dbReference>
<keyword evidence="7" id="KW-1185">Reference proteome</keyword>
<evidence type="ECO:0000256" key="2">
    <source>
        <dbReference type="ARBA" id="ARBA00023125"/>
    </source>
</evidence>
<keyword evidence="3" id="KW-0804">Transcription</keyword>
<dbReference type="OrthoDB" id="3526217at2"/>
<evidence type="ECO:0000256" key="4">
    <source>
        <dbReference type="SAM" id="MobiDB-lite"/>
    </source>
</evidence>
<dbReference type="PANTHER" id="PTHR33204">
    <property type="entry name" value="TRANSCRIPTIONAL REGULATOR, MARR FAMILY"/>
    <property type="match status" value="1"/>
</dbReference>
<reference evidence="6 7" key="1">
    <citation type="submission" date="2019-09" db="EMBL/GenBank/DDBJ databases">
        <title>Actinomadura physcomitrii sp. nov., a novel actinomycete isolated from moss [Physcomitrium sphaericum (Ludw) Fuernr].</title>
        <authorList>
            <person name="Zhuang X."/>
            <person name="Liu C."/>
        </authorList>
    </citation>
    <scope>NUCLEOTIDE SEQUENCE [LARGE SCALE GENOMIC DNA]</scope>
    <source>
        <strain evidence="6 7">HMC1</strain>
    </source>
</reference>
<dbReference type="InterPro" id="IPR036388">
    <property type="entry name" value="WH-like_DNA-bd_sf"/>
</dbReference>
<comment type="caution">
    <text evidence="6">The sequence shown here is derived from an EMBL/GenBank/DDBJ whole genome shotgun (WGS) entry which is preliminary data.</text>
</comment>
<dbReference type="AlphaFoldDB" id="A0A6H9ZAJ9"/>
<feature type="region of interest" description="Disordered" evidence="4">
    <location>
        <begin position="155"/>
        <end position="183"/>
    </location>
</feature>
<dbReference type="Pfam" id="PF01638">
    <property type="entry name" value="HxlR"/>
    <property type="match status" value="1"/>
</dbReference>
<dbReference type="RefSeq" id="WP_151558025.1">
    <property type="nucleotide sequence ID" value="NZ_WBMT01000002.1"/>
</dbReference>
<name>A0A6H9ZAJ9_9ACTN</name>
<evidence type="ECO:0000256" key="3">
    <source>
        <dbReference type="ARBA" id="ARBA00023163"/>
    </source>
</evidence>
<dbReference type="Gene3D" id="1.10.10.10">
    <property type="entry name" value="Winged helix-like DNA-binding domain superfamily/Winged helix DNA-binding domain"/>
    <property type="match status" value="1"/>
</dbReference>
<keyword evidence="1" id="KW-0805">Transcription regulation</keyword>
<dbReference type="PROSITE" id="PS51118">
    <property type="entry name" value="HTH_HXLR"/>
    <property type="match status" value="1"/>
</dbReference>
<feature type="domain" description="HTH hxlR-type" evidence="5">
    <location>
        <begin position="11"/>
        <end position="108"/>
    </location>
</feature>
<keyword evidence="2" id="KW-0238">DNA-binding</keyword>
<dbReference type="Proteomes" id="UP000468735">
    <property type="component" value="Unassembled WGS sequence"/>
</dbReference>
<dbReference type="GO" id="GO:0003677">
    <property type="term" value="F:DNA binding"/>
    <property type="evidence" value="ECO:0007669"/>
    <property type="project" value="UniProtKB-KW"/>
</dbReference>
<dbReference type="EMBL" id="WBMT01000002">
    <property type="protein sequence ID" value="KAB2351362.1"/>
    <property type="molecule type" value="Genomic_DNA"/>
</dbReference>
<feature type="compositionally biased region" description="Low complexity" evidence="4">
    <location>
        <begin position="160"/>
        <end position="176"/>
    </location>
</feature>
<dbReference type="InterPro" id="IPR036390">
    <property type="entry name" value="WH_DNA-bd_sf"/>
</dbReference>
<protein>
    <submittedName>
        <fullName evidence="6">Helix-turn-helix transcriptional regulator</fullName>
    </submittedName>
</protein>
<accession>A0A6H9ZAJ9</accession>
<sequence length="183" mass="20526">MKRTPFSRWPCSVARTVDILGDWWTPLVLREAFYGVARFDDFAKSLGIGRNVLTQRLNRLVEEGLLERVPYQERPVRHEYHLTEKGRDFFPVLTAMMRWGDKWMADDSGPPILMRHTTCGHAAHAEVVCSECHEPLGHDNVLPELGPGFPERLRERAEALPRFAGNTGGQSASRSGGRSGGGS</sequence>
<evidence type="ECO:0000313" key="6">
    <source>
        <dbReference type="EMBL" id="KAB2351362.1"/>
    </source>
</evidence>
<evidence type="ECO:0000313" key="7">
    <source>
        <dbReference type="Proteomes" id="UP000468735"/>
    </source>
</evidence>
<dbReference type="PANTHER" id="PTHR33204:SF36">
    <property type="entry name" value="TRANSCRIPTIONAL REGULATORY PROTEIN"/>
    <property type="match status" value="1"/>
</dbReference>
<proteinExistence type="predicted"/>
<organism evidence="6 7">
    <name type="scientific">Actinomadura rudentiformis</name>
    <dbReference type="NCBI Taxonomy" id="359158"/>
    <lineage>
        <taxon>Bacteria</taxon>
        <taxon>Bacillati</taxon>
        <taxon>Actinomycetota</taxon>
        <taxon>Actinomycetes</taxon>
        <taxon>Streptosporangiales</taxon>
        <taxon>Thermomonosporaceae</taxon>
        <taxon>Actinomadura</taxon>
    </lineage>
</organism>
<evidence type="ECO:0000256" key="1">
    <source>
        <dbReference type="ARBA" id="ARBA00023015"/>
    </source>
</evidence>